<comment type="caution">
    <text evidence="1">The sequence shown here is derived from an EMBL/GenBank/DDBJ whole genome shotgun (WGS) entry which is preliminary data.</text>
</comment>
<dbReference type="EMBL" id="DVLP01000244">
    <property type="protein sequence ID" value="HIT75544.1"/>
    <property type="molecule type" value="Genomic_DNA"/>
</dbReference>
<accession>A0A9D1KLR9</accession>
<name>A0A9D1KLR9_9ACTN</name>
<evidence type="ECO:0000313" key="2">
    <source>
        <dbReference type="Proteomes" id="UP000886842"/>
    </source>
</evidence>
<dbReference type="AlphaFoldDB" id="A0A9D1KLR9"/>
<reference evidence="1" key="1">
    <citation type="submission" date="2020-10" db="EMBL/GenBank/DDBJ databases">
        <authorList>
            <person name="Gilroy R."/>
        </authorList>
    </citation>
    <scope>NUCLEOTIDE SEQUENCE</scope>
    <source>
        <strain evidence="1">ChiGjej1B1-24693</strain>
    </source>
</reference>
<reference evidence="1" key="2">
    <citation type="journal article" date="2021" name="PeerJ">
        <title>Extensive microbial diversity within the chicken gut microbiome revealed by metagenomics and culture.</title>
        <authorList>
            <person name="Gilroy R."/>
            <person name="Ravi A."/>
            <person name="Getino M."/>
            <person name="Pursley I."/>
            <person name="Horton D.L."/>
            <person name="Alikhan N.F."/>
            <person name="Baker D."/>
            <person name="Gharbi K."/>
            <person name="Hall N."/>
            <person name="Watson M."/>
            <person name="Adriaenssens E.M."/>
            <person name="Foster-Nyarko E."/>
            <person name="Jarju S."/>
            <person name="Secka A."/>
            <person name="Antonio M."/>
            <person name="Oren A."/>
            <person name="Chaudhuri R.R."/>
            <person name="La Ragione R."/>
            <person name="Hildebrand F."/>
            <person name="Pallen M.J."/>
        </authorList>
    </citation>
    <scope>NUCLEOTIDE SEQUENCE</scope>
    <source>
        <strain evidence="1">ChiGjej1B1-24693</strain>
    </source>
</reference>
<gene>
    <name evidence="1" type="ORF">IAA98_08165</name>
</gene>
<dbReference type="Proteomes" id="UP000886842">
    <property type="component" value="Unassembled WGS sequence"/>
</dbReference>
<organism evidence="1 2">
    <name type="scientific">Candidatus Avipropionibacterium avicola</name>
    <dbReference type="NCBI Taxonomy" id="2840701"/>
    <lineage>
        <taxon>Bacteria</taxon>
        <taxon>Bacillati</taxon>
        <taxon>Actinomycetota</taxon>
        <taxon>Actinomycetes</taxon>
        <taxon>Propionibacteriales</taxon>
        <taxon>Propionibacteriaceae</taxon>
        <taxon>Propionibacteriaceae incertae sedis</taxon>
        <taxon>Candidatus Avipropionibacterium</taxon>
    </lineage>
</organism>
<evidence type="ECO:0000313" key="1">
    <source>
        <dbReference type="EMBL" id="HIT75544.1"/>
    </source>
</evidence>
<sequence length="72" mass="8137">MLCEFDGFVKYGRLLRPGQELGAVLAAEKHREARLRSLGFFVIRLTWSDLSHPARLAATITRALNFTPHRSA</sequence>
<protein>
    <recommendedName>
        <fullName evidence="3">DUF559 domain-containing protein</fullName>
    </recommendedName>
</protein>
<proteinExistence type="predicted"/>
<evidence type="ECO:0008006" key="3">
    <source>
        <dbReference type="Google" id="ProtNLM"/>
    </source>
</evidence>